<feature type="compositionally biased region" description="Basic and acidic residues" evidence="6">
    <location>
        <begin position="420"/>
        <end position="429"/>
    </location>
</feature>
<dbReference type="InterPro" id="IPR027417">
    <property type="entry name" value="P-loop_NTPase"/>
</dbReference>
<evidence type="ECO:0000256" key="5">
    <source>
        <dbReference type="SAM" id="Coils"/>
    </source>
</evidence>
<proteinExistence type="inferred from homology"/>
<evidence type="ECO:0000256" key="3">
    <source>
        <dbReference type="ARBA" id="ARBA00048954"/>
    </source>
</evidence>
<dbReference type="PANTHER" id="PTHR42957">
    <property type="entry name" value="HELICASE MJ1565-RELATED"/>
    <property type="match status" value="1"/>
</dbReference>
<evidence type="ECO:0000259" key="8">
    <source>
        <dbReference type="Pfam" id="PF26491"/>
    </source>
</evidence>
<evidence type="ECO:0000256" key="6">
    <source>
        <dbReference type="SAM" id="MobiDB-lite"/>
    </source>
</evidence>
<dbReference type="PANTHER" id="PTHR42957:SF1">
    <property type="entry name" value="HELICASE MJ1565-RELATED"/>
    <property type="match status" value="1"/>
</dbReference>
<evidence type="ECO:0000256" key="1">
    <source>
        <dbReference type="ARBA" id="ARBA00007816"/>
    </source>
</evidence>
<evidence type="ECO:0000313" key="10">
    <source>
        <dbReference type="Proteomes" id="UP000830729"/>
    </source>
</evidence>
<keyword evidence="5" id="KW-0175">Coiled coil</keyword>
<comment type="catalytic activity">
    <reaction evidence="4">
        <text>ATP + H2O = ADP + phosphate + H(+)</text>
        <dbReference type="Rhea" id="RHEA:13065"/>
        <dbReference type="ChEBI" id="CHEBI:15377"/>
        <dbReference type="ChEBI" id="CHEBI:15378"/>
        <dbReference type="ChEBI" id="CHEBI:30616"/>
        <dbReference type="ChEBI" id="CHEBI:43474"/>
        <dbReference type="ChEBI" id="CHEBI:456216"/>
        <dbReference type="EC" id="5.6.2.4"/>
    </reaction>
</comment>
<dbReference type="InterPro" id="IPR008571">
    <property type="entry name" value="HerA-like"/>
</dbReference>
<dbReference type="Proteomes" id="UP000830729">
    <property type="component" value="Chromosome"/>
</dbReference>
<dbReference type="SUPFAM" id="SSF52540">
    <property type="entry name" value="P-loop containing nucleoside triphosphate hydrolases"/>
    <property type="match status" value="1"/>
</dbReference>
<dbReference type="RefSeq" id="WP_248650054.1">
    <property type="nucleotide sequence ID" value="NZ_CP096659.1"/>
</dbReference>
<sequence>MSQETIDVAEVSAGKGGTAGEPGDPVELPVVEVLTGRAFITGKSGSGKSNTMSVVAEKLLDGGYPVMLVDTDGEYYGLKEEYELLHAGADEECDIQVNPEHAERLASLALEDNVPIILDVSGYLNEEDGKELLKAVAQQLFAKEKKLKKPFLMVVEEVHEYIPEGGGMDECGRMLIKIGKRGRKHGLGIAGISQRPADVKKDFITQCDWLVWHRLTWNNDTNVVGRILGNDYADAIEDMGDGEAFMTTDWSEETRRVKFHRKQTFDAGATPGLDDFERPDLKSVSDDLVSDLREISEEESQREDRIEELQQELREKENHIEDLERQLEEAREMEEVADKFAKAMLDTSRNQRANPYVGTGGSGGTVRGADAQPPHGRPGEQVQQAGERARQADLGGFERGEANAESESEETEAGETESDAADRNPIDAIRSELDALDGVERGMLAHYLRQGPATPVEAHVVAGGSEDRELAYNHNRTLRQRGFVQHAGSGEYVAALPSLLAALTDGEMDDDTRKEALEAVAEELPDVE</sequence>
<evidence type="ECO:0000256" key="4">
    <source>
        <dbReference type="ARBA" id="ARBA00048988"/>
    </source>
</evidence>
<dbReference type="InterPro" id="IPR002789">
    <property type="entry name" value="HerA_central"/>
</dbReference>
<keyword evidence="10" id="KW-1185">Reference proteome</keyword>
<dbReference type="InterPro" id="IPR058885">
    <property type="entry name" value="WHD_halobact"/>
</dbReference>
<dbReference type="GeneID" id="72186709"/>
<feature type="domain" description="Winged helix" evidence="8">
    <location>
        <begin position="410"/>
        <end position="525"/>
    </location>
</feature>
<feature type="region of interest" description="Disordered" evidence="6">
    <location>
        <begin position="345"/>
        <end position="429"/>
    </location>
</feature>
<reference evidence="9 10" key="1">
    <citation type="submission" date="2022-04" db="EMBL/GenBank/DDBJ databases">
        <title>Diverse halophilic archaea isolated from saline environments.</title>
        <authorList>
            <person name="Cui H.-L."/>
        </authorList>
    </citation>
    <scope>NUCLEOTIDE SEQUENCE [LARGE SCALE GENOMIC DNA]</scope>
    <source>
        <strain evidence="9 10">XZYJT49</strain>
    </source>
</reference>
<protein>
    <submittedName>
        <fullName evidence="9">DUF87 domain-containing protein</fullName>
    </submittedName>
</protein>
<dbReference type="Pfam" id="PF01935">
    <property type="entry name" value="DUF87"/>
    <property type="match status" value="1"/>
</dbReference>
<feature type="compositionally biased region" description="Acidic residues" evidence="6">
    <location>
        <begin position="404"/>
        <end position="419"/>
    </location>
</feature>
<dbReference type="Pfam" id="PF26491">
    <property type="entry name" value="WH_Halo"/>
    <property type="match status" value="1"/>
</dbReference>
<evidence type="ECO:0000256" key="2">
    <source>
        <dbReference type="ARBA" id="ARBA00034617"/>
    </source>
</evidence>
<dbReference type="GO" id="GO:0043138">
    <property type="term" value="F:3'-5' DNA helicase activity"/>
    <property type="evidence" value="ECO:0007669"/>
    <property type="project" value="UniProtKB-EC"/>
</dbReference>
<accession>A0A8U0HTK9</accession>
<dbReference type="AlphaFoldDB" id="A0A8U0HTK9"/>
<organism evidence="9 10">
    <name type="scientific">Halorussus limi</name>
    <dbReference type="NCBI Taxonomy" id="2938695"/>
    <lineage>
        <taxon>Archaea</taxon>
        <taxon>Methanobacteriati</taxon>
        <taxon>Methanobacteriota</taxon>
        <taxon>Stenosarchaea group</taxon>
        <taxon>Halobacteria</taxon>
        <taxon>Halobacteriales</taxon>
        <taxon>Haladaptataceae</taxon>
        <taxon>Halorussus</taxon>
    </lineage>
</organism>
<gene>
    <name evidence="9" type="ORF">M0R89_15880</name>
</gene>
<evidence type="ECO:0000313" key="9">
    <source>
        <dbReference type="EMBL" id="UPV74004.1"/>
    </source>
</evidence>
<dbReference type="EMBL" id="CP096659">
    <property type="protein sequence ID" value="UPV74004.1"/>
    <property type="molecule type" value="Genomic_DNA"/>
</dbReference>
<dbReference type="KEGG" id="halx:M0R89_15880"/>
<dbReference type="Gene3D" id="3.40.50.300">
    <property type="entry name" value="P-loop containing nucleotide triphosphate hydrolases"/>
    <property type="match status" value="1"/>
</dbReference>
<comment type="catalytic activity">
    <reaction evidence="2">
        <text>Couples ATP hydrolysis with the unwinding of duplex DNA by translocating in the 3'-5' direction.</text>
        <dbReference type="EC" id="5.6.2.4"/>
    </reaction>
</comment>
<feature type="domain" description="Helicase HerA central" evidence="7">
    <location>
        <begin position="25"/>
        <end position="136"/>
    </location>
</feature>
<evidence type="ECO:0000259" key="7">
    <source>
        <dbReference type="Pfam" id="PF01935"/>
    </source>
</evidence>
<comment type="similarity">
    <text evidence="1">Belongs to the HerA family.</text>
</comment>
<feature type="coiled-coil region" evidence="5">
    <location>
        <begin position="292"/>
        <end position="343"/>
    </location>
</feature>
<comment type="catalytic activity">
    <reaction evidence="3">
        <text>ATP + H2O = ADP + phosphate + H(+)</text>
        <dbReference type="Rhea" id="RHEA:13065"/>
        <dbReference type="ChEBI" id="CHEBI:15377"/>
        <dbReference type="ChEBI" id="CHEBI:15378"/>
        <dbReference type="ChEBI" id="CHEBI:30616"/>
        <dbReference type="ChEBI" id="CHEBI:43474"/>
        <dbReference type="ChEBI" id="CHEBI:456216"/>
        <dbReference type="EC" id="5.6.2.3"/>
    </reaction>
</comment>
<dbReference type="GO" id="GO:0043139">
    <property type="term" value="F:5'-3' DNA helicase activity"/>
    <property type="evidence" value="ECO:0007669"/>
    <property type="project" value="UniProtKB-EC"/>
</dbReference>
<feature type="compositionally biased region" description="Basic and acidic residues" evidence="6">
    <location>
        <begin position="387"/>
        <end position="402"/>
    </location>
</feature>
<feature type="region of interest" description="Disordered" evidence="6">
    <location>
        <begin position="1"/>
        <end position="25"/>
    </location>
</feature>
<name>A0A8U0HTK9_9EURY</name>